<keyword evidence="1" id="KW-0472">Membrane</keyword>
<organism evidence="2 3">
    <name type="scientific">Prauserella halophila</name>
    <dbReference type="NCBI Taxonomy" id="185641"/>
    <lineage>
        <taxon>Bacteria</taxon>
        <taxon>Bacillati</taxon>
        <taxon>Actinomycetota</taxon>
        <taxon>Actinomycetes</taxon>
        <taxon>Pseudonocardiales</taxon>
        <taxon>Pseudonocardiaceae</taxon>
        <taxon>Prauserella</taxon>
    </lineage>
</organism>
<feature type="transmembrane region" description="Helical" evidence="1">
    <location>
        <begin position="50"/>
        <end position="72"/>
    </location>
</feature>
<evidence type="ECO:0000313" key="3">
    <source>
        <dbReference type="Proteomes" id="UP001500653"/>
    </source>
</evidence>
<feature type="transmembrane region" description="Helical" evidence="1">
    <location>
        <begin position="159"/>
        <end position="177"/>
    </location>
</feature>
<name>A0ABN1WE62_9PSEU</name>
<gene>
    <name evidence="2" type="ORF">GCM10009676_30130</name>
</gene>
<accession>A0ABN1WE62</accession>
<dbReference type="EMBL" id="BAAALN010000007">
    <property type="protein sequence ID" value="GAA1242648.1"/>
    <property type="molecule type" value="Genomic_DNA"/>
</dbReference>
<protein>
    <recommendedName>
        <fullName evidence="4">ABC-2 type transport system permease protein</fullName>
    </recommendedName>
</protein>
<proteinExistence type="predicted"/>
<reference evidence="2 3" key="1">
    <citation type="journal article" date="2019" name="Int. J. Syst. Evol. Microbiol.">
        <title>The Global Catalogue of Microorganisms (GCM) 10K type strain sequencing project: providing services to taxonomists for standard genome sequencing and annotation.</title>
        <authorList>
            <consortium name="The Broad Institute Genomics Platform"/>
            <consortium name="The Broad Institute Genome Sequencing Center for Infectious Disease"/>
            <person name="Wu L."/>
            <person name="Ma J."/>
        </authorList>
    </citation>
    <scope>NUCLEOTIDE SEQUENCE [LARGE SCALE GENOMIC DNA]</scope>
    <source>
        <strain evidence="2 3">JCM 13023</strain>
    </source>
</reference>
<keyword evidence="1" id="KW-1133">Transmembrane helix</keyword>
<keyword evidence="3" id="KW-1185">Reference proteome</keyword>
<dbReference type="Proteomes" id="UP001500653">
    <property type="component" value="Unassembled WGS sequence"/>
</dbReference>
<evidence type="ECO:0000313" key="2">
    <source>
        <dbReference type="EMBL" id="GAA1242648.1"/>
    </source>
</evidence>
<sequence>MNATFALARAELTLLLRNRTAATNALLLPLALGALFIVKPPPTGLTGTAASMLLLALVCLTVASTATTTLVARRQQHLLQRWRTAPIAPPAVLVSTLGPVGVLFVGQAAMLLTVLAYATSSVPAHPVLLVLAVVLAGVLGCAVAFVTAAFTRTVEATNFTLLPVLVALAGGGVWATAAAGEVTWAMRATGGGAVAELVHLGWDGSETRALTAAAPSVLVLLALIVGTTTLARRYFRWEPRN</sequence>
<comment type="caution">
    <text evidence="2">The sequence shown here is derived from an EMBL/GenBank/DDBJ whole genome shotgun (WGS) entry which is preliminary data.</text>
</comment>
<feature type="transmembrane region" description="Helical" evidence="1">
    <location>
        <begin position="124"/>
        <end position="147"/>
    </location>
</feature>
<feature type="transmembrane region" description="Helical" evidence="1">
    <location>
        <begin position="209"/>
        <end position="231"/>
    </location>
</feature>
<evidence type="ECO:0008006" key="4">
    <source>
        <dbReference type="Google" id="ProtNLM"/>
    </source>
</evidence>
<feature type="transmembrane region" description="Helical" evidence="1">
    <location>
        <begin position="21"/>
        <end position="38"/>
    </location>
</feature>
<feature type="transmembrane region" description="Helical" evidence="1">
    <location>
        <begin position="92"/>
        <end position="118"/>
    </location>
</feature>
<dbReference type="RefSeq" id="WP_253864554.1">
    <property type="nucleotide sequence ID" value="NZ_BAAALN010000007.1"/>
</dbReference>
<evidence type="ECO:0000256" key="1">
    <source>
        <dbReference type="SAM" id="Phobius"/>
    </source>
</evidence>
<keyword evidence="1" id="KW-0812">Transmembrane</keyword>